<dbReference type="GO" id="GO:0005524">
    <property type="term" value="F:ATP binding"/>
    <property type="evidence" value="ECO:0007669"/>
    <property type="project" value="UniProtKB-KW"/>
</dbReference>
<feature type="transmembrane region" description="Helical" evidence="12">
    <location>
        <begin position="878"/>
        <end position="903"/>
    </location>
</feature>
<dbReference type="InterPro" id="IPR003439">
    <property type="entry name" value="ABC_transporter-like_ATP-bd"/>
</dbReference>
<feature type="transmembrane region" description="Helical" evidence="12">
    <location>
        <begin position="414"/>
        <end position="431"/>
    </location>
</feature>
<dbReference type="Gene3D" id="3.40.50.300">
    <property type="entry name" value="P-loop containing nucleotide triphosphate hydrolases"/>
    <property type="match status" value="2"/>
</dbReference>
<keyword evidence="6" id="KW-0547">Nucleotide-binding</keyword>
<keyword evidence="8" id="KW-1278">Translocase</keyword>
<evidence type="ECO:0000313" key="15">
    <source>
        <dbReference type="EMBL" id="KAJ4796845.1"/>
    </source>
</evidence>
<feature type="domain" description="ABC transmembrane type-1" evidence="14">
    <location>
        <begin position="270"/>
        <end position="551"/>
    </location>
</feature>
<keyword evidence="4 12" id="KW-0812">Transmembrane</keyword>
<dbReference type="PROSITE" id="PS50893">
    <property type="entry name" value="ABC_TRANSPORTER_2"/>
    <property type="match status" value="2"/>
</dbReference>
<evidence type="ECO:0000256" key="4">
    <source>
        <dbReference type="ARBA" id="ARBA00022692"/>
    </source>
</evidence>
<evidence type="ECO:0000256" key="11">
    <source>
        <dbReference type="ARBA" id="ARBA00057614"/>
    </source>
</evidence>
<dbReference type="GO" id="GO:0140359">
    <property type="term" value="F:ABC-type transporter activity"/>
    <property type="evidence" value="ECO:0007669"/>
    <property type="project" value="InterPro"/>
</dbReference>
<dbReference type="CDD" id="cd03250">
    <property type="entry name" value="ABCC_MRP_domain1"/>
    <property type="match status" value="1"/>
</dbReference>
<dbReference type="InterPro" id="IPR027417">
    <property type="entry name" value="P-loop_NTPase"/>
</dbReference>
<dbReference type="FunFam" id="3.40.50.300:FF:000163">
    <property type="entry name" value="Multidrug resistance-associated protein member 4"/>
    <property type="match status" value="1"/>
</dbReference>
<evidence type="ECO:0000256" key="1">
    <source>
        <dbReference type="ARBA" id="ARBA00004141"/>
    </source>
</evidence>
<dbReference type="Pfam" id="PF00005">
    <property type="entry name" value="ABC_tran"/>
    <property type="match status" value="2"/>
</dbReference>
<feature type="transmembrane region" description="Helical" evidence="12">
    <location>
        <begin position="28"/>
        <end position="46"/>
    </location>
</feature>
<accession>A0AAV8FZ66</accession>
<keyword evidence="5" id="KW-0677">Repeat</keyword>
<dbReference type="InterPro" id="IPR056228">
    <property type="entry name" value="ABCC10-like_N"/>
</dbReference>
<dbReference type="PROSITE" id="PS00211">
    <property type="entry name" value="ABC_TRANSPORTER_1"/>
    <property type="match status" value="1"/>
</dbReference>
<dbReference type="InterPro" id="IPR003593">
    <property type="entry name" value="AAA+_ATPase"/>
</dbReference>
<feature type="transmembrane region" description="Helical" evidence="12">
    <location>
        <begin position="149"/>
        <end position="168"/>
    </location>
</feature>
<comment type="caution">
    <text evidence="15">The sequence shown here is derived from an EMBL/GenBank/DDBJ whole genome shotgun (WGS) entry which is preliminary data.</text>
</comment>
<feature type="transmembrane region" description="Helical" evidence="12">
    <location>
        <begin position="124"/>
        <end position="143"/>
    </location>
</feature>
<dbReference type="InterPro" id="IPR036640">
    <property type="entry name" value="ABC1_TM_sf"/>
</dbReference>
<comment type="subcellular location">
    <subcellularLocation>
        <location evidence="1">Membrane</location>
        <topology evidence="1">Multi-pass membrane protein</topology>
    </subcellularLocation>
</comment>
<keyword evidence="10 12" id="KW-0472">Membrane</keyword>
<feature type="transmembrane region" description="Helical" evidence="12">
    <location>
        <begin position="1100"/>
        <end position="1121"/>
    </location>
</feature>
<dbReference type="InterPro" id="IPR050173">
    <property type="entry name" value="ABC_transporter_C-like"/>
</dbReference>
<dbReference type="Pfam" id="PF00664">
    <property type="entry name" value="ABC_membrane"/>
    <property type="match status" value="2"/>
</dbReference>
<evidence type="ECO:0000256" key="9">
    <source>
        <dbReference type="ARBA" id="ARBA00022989"/>
    </source>
</evidence>
<name>A0AAV8FZ66_9POAL</name>
<keyword evidence="7" id="KW-0067">ATP-binding</keyword>
<dbReference type="Proteomes" id="UP001140206">
    <property type="component" value="Chromosome 2"/>
</dbReference>
<evidence type="ECO:0000256" key="12">
    <source>
        <dbReference type="SAM" id="Phobius"/>
    </source>
</evidence>
<feature type="transmembrane region" description="Helical" evidence="12">
    <location>
        <begin position="915"/>
        <end position="937"/>
    </location>
</feature>
<evidence type="ECO:0000256" key="3">
    <source>
        <dbReference type="ARBA" id="ARBA00022448"/>
    </source>
</evidence>
<feature type="domain" description="ABC transmembrane type-1" evidence="14">
    <location>
        <begin position="882"/>
        <end position="1158"/>
    </location>
</feature>
<dbReference type="PROSITE" id="PS50929">
    <property type="entry name" value="ABC_TM1F"/>
    <property type="match status" value="2"/>
</dbReference>
<dbReference type="GO" id="GO:0016020">
    <property type="term" value="C:membrane"/>
    <property type="evidence" value="ECO:0007669"/>
    <property type="project" value="UniProtKB-SubCell"/>
</dbReference>
<feature type="domain" description="ABC transporter" evidence="13">
    <location>
        <begin position="1195"/>
        <end position="1429"/>
    </location>
</feature>
<feature type="transmembrane region" description="Helical" evidence="12">
    <location>
        <begin position="310"/>
        <end position="330"/>
    </location>
</feature>
<evidence type="ECO:0000259" key="13">
    <source>
        <dbReference type="PROSITE" id="PS50893"/>
    </source>
</evidence>
<evidence type="ECO:0000256" key="6">
    <source>
        <dbReference type="ARBA" id="ARBA00022741"/>
    </source>
</evidence>
<dbReference type="PANTHER" id="PTHR24223">
    <property type="entry name" value="ATP-BINDING CASSETTE SUB-FAMILY C"/>
    <property type="match status" value="1"/>
</dbReference>
<dbReference type="CDD" id="cd18579">
    <property type="entry name" value="ABC_6TM_ABCC_D1"/>
    <property type="match status" value="1"/>
</dbReference>
<comment type="similarity">
    <text evidence="2">Belongs to the ABC transporter superfamily. ABCC family. Conjugate transporter (TC 3.A.1.208) subfamily.</text>
</comment>
<organism evidence="15 16">
    <name type="scientific">Rhynchospora pubera</name>
    <dbReference type="NCBI Taxonomy" id="906938"/>
    <lineage>
        <taxon>Eukaryota</taxon>
        <taxon>Viridiplantae</taxon>
        <taxon>Streptophyta</taxon>
        <taxon>Embryophyta</taxon>
        <taxon>Tracheophyta</taxon>
        <taxon>Spermatophyta</taxon>
        <taxon>Magnoliopsida</taxon>
        <taxon>Liliopsida</taxon>
        <taxon>Poales</taxon>
        <taxon>Cyperaceae</taxon>
        <taxon>Cyperoideae</taxon>
        <taxon>Rhynchosporeae</taxon>
        <taxon>Rhynchospora</taxon>
    </lineage>
</organism>
<evidence type="ECO:0000256" key="2">
    <source>
        <dbReference type="ARBA" id="ARBA00009726"/>
    </source>
</evidence>
<dbReference type="FunFam" id="1.20.1560.10:FF:000002">
    <property type="entry name" value="ABC transporter C family member 5"/>
    <property type="match status" value="1"/>
</dbReference>
<keyword evidence="9 12" id="KW-1133">Transmembrane helix</keyword>
<evidence type="ECO:0000256" key="5">
    <source>
        <dbReference type="ARBA" id="ARBA00022737"/>
    </source>
</evidence>
<evidence type="ECO:0000259" key="14">
    <source>
        <dbReference type="PROSITE" id="PS50929"/>
    </source>
</evidence>
<dbReference type="FunFam" id="3.40.50.300:FF:001405">
    <property type="entry name" value="Multidrug resistance protein associated1"/>
    <property type="match status" value="1"/>
</dbReference>
<dbReference type="SUPFAM" id="SSF90123">
    <property type="entry name" value="ABC transporter transmembrane region"/>
    <property type="match status" value="2"/>
</dbReference>
<feature type="transmembrane region" description="Helical" evidence="12">
    <location>
        <begin position="495"/>
        <end position="514"/>
    </location>
</feature>
<evidence type="ECO:0000256" key="10">
    <source>
        <dbReference type="ARBA" id="ARBA00023136"/>
    </source>
</evidence>
<dbReference type="FunFam" id="1.20.1560.10:FF:000003">
    <property type="entry name" value="ABC transporter C family member 10"/>
    <property type="match status" value="1"/>
</dbReference>
<keyword evidence="3" id="KW-0813">Transport</keyword>
<dbReference type="Gene3D" id="1.20.1560.10">
    <property type="entry name" value="ABC transporter type 1, transmembrane domain"/>
    <property type="match status" value="2"/>
</dbReference>
<protein>
    <submittedName>
        <fullName evidence="15">ABC transporter C family member 8</fullName>
    </submittedName>
</protein>
<evidence type="ECO:0000256" key="7">
    <source>
        <dbReference type="ARBA" id="ARBA00022840"/>
    </source>
</evidence>
<feature type="domain" description="ABC transporter" evidence="13">
    <location>
        <begin position="568"/>
        <end position="809"/>
    </location>
</feature>
<feature type="transmembrane region" description="Helical" evidence="12">
    <location>
        <begin position="1016"/>
        <end position="1035"/>
    </location>
</feature>
<dbReference type="InterPro" id="IPR044726">
    <property type="entry name" value="ABCC_6TM_D2"/>
</dbReference>
<dbReference type="SMART" id="SM00382">
    <property type="entry name" value="AAA"/>
    <property type="match status" value="2"/>
</dbReference>
<evidence type="ECO:0000313" key="16">
    <source>
        <dbReference type="Proteomes" id="UP001140206"/>
    </source>
</evidence>
<dbReference type="InterPro" id="IPR044746">
    <property type="entry name" value="ABCC_6TM_D1"/>
</dbReference>
<dbReference type="EMBL" id="JAMFTS010000002">
    <property type="protein sequence ID" value="KAJ4796845.1"/>
    <property type="molecule type" value="Genomic_DNA"/>
</dbReference>
<dbReference type="CDD" id="cd18580">
    <property type="entry name" value="ABC_6TM_ABCC_D2"/>
    <property type="match status" value="1"/>
</dbReference>
<feature type="transmembrane region" description="Helical" evidence="12">
    <location>
        <begin position="58"/>
        <end position="81"/>
    </location>
</feature>
<feature type="transmembrane region" description="Helical" evidence="12">
    <location>
        <begin position="276"/>
        <end position="298"/>
    </location>
</feature>
<dbReference type="PANTHER" id="PTHR24223:SF388">
    <property type="entry name" value="OS05G0196100 PROTEIN"/>
    <property type="match status" value="1"/>
</dbReference>
<dbReference type="Pfam" id="PF24358">
    <property type="entry name" value="ABCC10_N"/>
    <property type="match status" value="1"/>
</dbReference>
<dbReference type="InterPro" id="IPR017871">
    <property type="entry name" value="ABC_transporter-like_CS"/>
</dbReference>
<dbReference type="SUPFAM" id="SSF52540">
    <property type="entry name" value="P-loop containing nucleoside triphosphate hydrolases"/>
    <property type="match status" value="2"/>
</dbReference>
<keyword evidence="16" id="KW-1185">Reference proteome</keyword>
<dbReference type="CDD" id="cd03244">
    <property type="entry name" value="ABCC_MRP_domain2"/>
    <property type="match status" value="1"/>
</dbReference>
<dbReference type="GO" id="GO:0016887">
    <property type="term" value="F:ATP hydrolysis activity"/>
    <property type="evidence" value="ECO:0007669"/>
    <property type="project" value="InterPro"/>
</dbReference>
<feature type="transmembrane region" description="Helical" evidence="12">
    <location>
        <begin position="93"/>
        <end position="112"/>
    </location>
</feature>
<reference evidence="15" key="1">
    <citation type="submission" date="2022-08" db="EMBL/GenBank/DDBJ databases">
        <authorList>
            <person name="Marques A."/>
        </authorList>
    </citation>
    <scope>NUCLEOTIDE SEQUENCE</scope>
    <source>
        <strain evidence="15">RhyPub2mFocal</strain>
        <tissue evidence="15">Leaves</tissue>
    </source>
</reference>
<feature type="transmembrane region" description="Helical" evidence="12">
    <location>
        <begin position="387"/>
        <end position="408"/>
    </location>
</feature>
<dbReference type="InterPro" id="IPR011527">
    <property type="entry name" value="ABC1_TM_dom"/>
</dbReference>
<comment type="function">
    <text evidence="11">ABC transporter that may affect phytic acid transport and compartmentalization. May function directly or indirectly in removing phytic acid from the cytosol or in vesicle trafficking. Required for phytic acid accumulation in developing seeds. Phytic acid is the primary storage form of phosphorus in cereal grains and other plant seeds.</text>
</comment>
<proteinExistence type="inferred from homology"/>
<gene>
    <name evidence="15" type="ORF">LUZ62_048091</name>
</gene>
<sequence>MVSLHATQVSAWFLDLSSPRLERSLIDATNLIFLLSYCVSLVVAGCRREFANARRNASWQAVLSSICCAILAFFEIGTGFWVLYSGDYQHDDWLVSFLKGIVWVFLAVSFTLQSNNFVKNLCTIWWVAFSVLTFALNLETIFRKKNLEIVDLISWPVCLLFLVCAITLQKGTNSNQDSTGGNLTEPLLPTKNEKVTNFSRAGFLSRVLFSWMNPLLKLGYSKPLDQTDIPLLDPDDGALEACQKFLTEWDNSQKKSVFSVLFKCFTSDFVLTGLYALLRTLSFAASPLLLHAFVLYSYKEEKDLYEGFTLIVYLILMKIIESLSQRHWFFRSRRLGMKMRSALMAAIFQKQLKLSSKGRRQHSAGEIVNYIAVDAYRLGEFPFWLHLGWLQPFQLALAIALLFCTVGLGTLPGLVPLVVCAVLNIPFAKMLQFYQSKFMVAQDARQRATSEVLNNMKIIKLQSWVEKFAETLSGLRDAEVNWLKETQIKKAYGSALYWMSPTFISAIIFAGTAAFHSAPLNADVVFTILAILRVMSEPMRMVPEALSILIQVKVALDRIGAFLVEEELREEDVIRVGEEDSSEVAVSVKGGDFSWNAMGDVLHLRDLNLRIKKGEKVAVCGPVGAGKSSFLCATLGEIPKISGSVEIHGSVAYVAQSSWIQSGTVRDNILFGKPMNDLLYQKAIRCCALGKDIETFDHGDLTEIGQRGLNMSGGQRQRLQLARAVYNDADIYLLDDPFSAVDAHTGAILFHDCVMSALENKTVILVTHQVEFLAKVDRILVMENGQVTQEGNYDQLLKAGTAFEQLVNAHTSSITNLNSQITSEKTVAPEPVKQNSECEITTPNNLICSVQLTEEEKMETGDLGLRAYLEYFSVSRGWFLLAWIVSCQCIFVTLQCMATYWLAIAVQSGQVATGVAVGVYAGMSTLSCLFAYIRSLLAAHLGLKASREFFKGFMDSIFGAPMLFFDSTPTGRIMTRASSDMSTLDFDIPYTLTFVISGTIEVLATLIIMMAVTWEVVIIAIPAIVLILYIQRYYIASARELVRINGTTKAPVMNYAAESMLGALTIRAFGMVERFVHTNMRLIDTDASLFFHTNAALEWVLLRVEALQILIIISSAVFLILLPEGVVSAGFMGLCLSYALTLSSAQANLTRFYSNLENYIISVERIKQFMNIPPEPPAIIINNQPPPAWPAEGRIELDNLYVKYRENAPYVLKGITCTFAAGKKVGVVGRTGSGKTTLLSTLFRLVDPTSGRILIDGWDICTIGLRDLRTKLSIIPQEPALFRGTVRSNIDPLGYHSDAEIWEALDKCQLKKTISSLPLQLDSPVTDEGENWSVGQRQLFCLGRVILRRNKILVLDEATASIDSATDAILQRVIKEEFSGCTVITIAHRVPTVTESDMVLVLSYGMKLHILLERLSSMLIPAKSQNSMYNPEYMRNIMDKL</sequence>
<evidence type="ECO:0000256" key="8">
    <source>
        <dbReference type="ARBA" id="ARBA00022967"/>
    </source>
</evidence>